<sequence length="212" mass="24893">MTKTSLTSSSFLSIFTYCLFPKEFVIHNDHEALKHLRVQGKLNKRHTRKLNVVDDALSKRHTLNAMLETKMLGLDCIRELYGKYIDFSEPFVICVHAAFCDYYRHDNFLFKWKRLCVLMSSIKQLLVKEVHEGGLMDHFGELKTFDFLNEHFFWPHIRKNVHNICEKCLTCKVAKSKVSSHGLYTSLPILTTHWVDIPIDFLDLKEVENPFL</sequence>
<comment type="caution">
    <text evidence="2">The sequence shown here is derived from an EMBL/GenBank/DDBJ whole genome shotgun (WGS) entry which is preliminary data.</text>
</comment>
<feature type="non-terminal residue" evidence="2">
    <location>
        <position position="1"/>
    </location>
</feature>
<evidence type="ECO:0000313" key="2">
    <source>
        <dbReference type="EMBL" id="RDX89284.1"/>
    </source>
</evidence>
<dbReference type="Pfam" id="PF17921">
    <property type="entry name" value="Integrase_H2C2"/>
    <property type="match status" value="1"/>
</dbReference>
<proteinExistence type="predicted"/>
<dbReference type="InterPro" id="IPR041588">
    <property type="entry name" value="Integrase_H2C2"/>
</dbReference>
<dbReference type="OrthoDB" id="1938712at2759"/>
<reference evidence="2" key="1">
    <citation type="submission" date="2018-05" db="EMBL/GenBank/DDBJ databases">
        <title>Draft genome of Mucuna pruriens seed.</title>
        <authorList>
            <person name="Nnadi N.E."/>
            <person name="Vos R."/>
            <person name="Hasami M.H."/>
            <person name="Devisetty U.K."/>
            <person name="Aguiy J.C."/>
        </authorList>
    </citation>
    <scope>NUCLEOTIDE SEQUENCE [LARGE SCALE GENOMIC DNA]</scope>
    <source>
        <strain evidence="2">JCA_2017</strain>
    </source>
</reference>
<accession>A0A371GFG0</accession>
<gene>
    <name evidence="2" type="ORF">CR513_29014</name>
</gene>
<dbReference type="Gene3D" id="1.10.340.70">
    <property type="match status" value="1"/>
</dbReference>
<protein>
    <recommendedName>
        <fullName evidence="1">Integrase zinc-binding domain-containing protein</fullName>
    </recommendedName>
</protein>
<dbReference type="PANTHER" id="PTHR35046">
    <property type="entry name" value="ZINC KNUCKLE (CCHC-TYPE) FAMILY PROTEIN"/>
    <property type="match status" value="1"/>
</dbReference>
<keyword evidence="3" id="KW-1185">Reference proteome</keyword>
<dbReference type="PANTHER" id="PTHR35046:SF9">
    <property type="entry name" value="RNA-DIRECTED DNA POLYMERASE"/>
    <property type="match status" value="1"/>
</dbReference>
<dbReference type="Proteomes" id="UP000257109">
    <property type="component" value="Unassembled WGS sequence"/>
</dbReference>
<organism evidence="2 3">
    <name type="scientific">Mucuna pruriens</name>
    <name type="common">Velvet bean</name>
    <name type="synonym">Dolichos pruriens</name>
    <dbReference type="NCBI Taxonomy" id="157652"/>
    <lineage>
        <taxon>Eukaryota</taxon>
        <taxon>Viridiplantae</taxon>
        <taxon>Streptophyta</taxon>
        <taxon>Embryophyta</taxon>
        <taxon>Tracheophyta</taxon>
        <taxon>Spermatophyta</taxon>
        <taxon>Magnoliopsida</taxon>
        <taxon>eudicotyledons</taxon>
        <taxon>Gunneridae</taxon>
        <taxon>Pentapetalae</taxon>
        <taxon>rosids</taxon>
        <taxon>fabids</taxon>
        <taxon>Fabales</taxon>
        <taxon>Fabaceae</taxon>
        <taxon>Papilionoideae</taxon>
        <taxon>50 kb inversion clade</taxon>
        <taxon>NPAAA clade</taxon>
        <taxon>indigoferoid/millettioid clade</taxon>
        <taxon>Phaseoleae</taxon>
        <taxon>Mucuna</taxon>
    </lineage>
</organism>
<evidence type="ECO:0000313" key="3">
    <source>
        <dbReference type="Proteomes" id="UP000257109"/>
    </source>
</evidence>
<evidence type="ECO:0000259" key="1">
    <source>
        <dbReference type="Pfam" id="PF17921"/>
    </source>
</evidence>
<dbReference type="AlphaFoldDB" id="A0A371GFG0"/>
<name>A0A371GFG0_MUCPR</name>
<dbReference type="EMBL" id="QJKJ01005714">
    <property type="protein sequence ID" value="RDX89284.1"/>
    <property type="molecule type" value="Genomic_DNA"/>
</dbReference>
<feature type="domain" description="Integrase zinc-binding" evidence="1">
    <location>
        <begin position="121"/>
        <end position="176"/>
    </location>
</feature>